<organism evidence="1 2">
    <name type="scientific">Brachionus plicatilis</name>
    <name type="common">Marine rotifer</name>
    <name type="synonym">Brachionus muelleri</name>
    <dbReference type="NCBI Taxonomy" id="10195"/>
    <lineage>
        <taxon>Eukaryota</taxon>
        <taxon>Metazoa</taxon>
        <taxon>Spiralia</taxon>
        <taxon>Gnathifera</taxon>
        <taxon>Rotifera</taxon>
        <taxon>Eurotatoria</taxon>
        <taxon>Monogononta</taxon>
        <taxon>Pseudotrocha</taxon>
        <taxon>Ploima</taxon>
        <taxon>Brachionidae</taxon>
        <taxon>Brachionus</taxon>
    </lineage>
</organism>
<reference evidence="1 2" key="1">
    <citation type="journal article" date="2018" name="Sci. Rep.">
        <title>Genomic signatures of local adaptation to the degree of environmental predictability in rotifers.</title>
        <authorList>
            <person name="Franch-Gras L."/>
            <person name="Hahn C."/>
            <person name="Garcia-Roger E.M."/>
            <person name="Carmona M.J."/>
            <person name="Serra M."/>
            <person name="Gomez A."/>
        </authorList>
    </citation>
    <scope>NUCLEOTIDE SEQUENCE [LARGE SCALE GENOMIC DNA]</scope>
    <source>
        <strain evidence="1">HYR1</strain>
    </source>
</reference>
<evidence type="ECO:0000313" key="1">
    <source>
        <dbReference type="EMBL" id="RNA20985.1"/>
    </source>
</evidence>
<name>A0A3M7RCI4_BRAPC</name>
<sequence length="76" mass="8537">MIWKSKSIKTSYFPFLHFTSASAVGISFDFEKIVSLIREKSGQQFFRSEAVVCSIGDIIKNQSNIIQSNSTNSINN</sequence>
<dbReference type="EMBL" id="REGN01003751">
    <property type="protein sequence ID" value="RNA20985.1"/>
    <property type="molecule type" value="Genomic_DNA"/>
</dbReference>
<proteinExistence type="predicted"/>
<dbReference type="Proteomes" id="UP000276133">
    <property type="component" value="Unassembled WGS sequence"/>
</dbReference>
<protein>
    <submittedName>
        <fullName evidence="1">Uncharacterized protein</fullName>
    </submittedName>
</protein>
<comment type="caution">
    <text evidence="1">The sequence shown here is derived from an EMBL/GenBank/DDBJ whole genome shotgun (WGS) entry which is preliminary data.</text>
</comment>
<keyword evidence="2" id="KW-1185">Reference proteome</keyword>
<dbReference type="AlphaFoldDB" id="A0A3M7RCI4"/>
<evidence type="ECO:0000313" key="2">
    <source>
        <dbReference type="Proteomes" id="UP000276133"/>
    </source>
</evidence>
<accession>A0A3M7RCI4</accession>
<gene>
    <name evidence="1" type="ORF">BpHYR1_012957</name>
</gene>